<dbReference type="Proteomes" id="UP000433483">
    <property type="component" value="Unassembled WGS sequence"/>
</dbReference>
<dbReference type="Proteomes" id="UP000440732">
    <property type="component" value="Unassembled WGS sequence"/>
</dbReference>
<dbReference type="EMBL" id="QXFX01000770">
    <property type="protein sequence ID" value="KAE9104831.1"/>
    <property type="molecule type" value="Genomic_DNA"/>
</dbReference>
<dbReference type="EMBL" id="QXFW01000677">
    <property type="protein sequence ID" value="KAE9005643.1"/>
    <property type="molecule type" value="Genomic_DNA"/>
</dbReference>
<organism evidence="5 16">
    <name type="scientific">Phytophthora fragariae</name>
    <dbReference type="NCBI Taxonomy" id="53985"/>
    <lineage>
        <taxon>Eukaryota</taxon>
        <taxon>Sar</taxon>
        <taxon>Stramenopiles</taxon>
        <taxon>Oomycota</taxon>
        <taxon>Peronosporomycetes</taxon>
        <taxon>Peronosporales</taxon>
        <taxon>Peronosporaceae</taxon>
        <taxon>Phytophthora</taxon>
    </lineage>
</organism>
<feature type="compositionally biased region" description="Low complexity" evidence="1">
    <location>
        <begin position="98"/>
        <end position="109"/>
    </location>
</feature>
<evidence type="ECO:0000313" key="9">
    <source>
        <dbReference type="EMBL" id="KAE9301839.1"/>
    </source>
</evidence>
<evidence type="ECO:0000313" key="8">
    <source>
        <dbReference type="EMBL" id="KAE9230622.1"/>
    </source>
</evidence>
<evidence type="ECO:0000313" key="7">
    <source>
        <dbReference type="EMBL" id="KAE9206299.1"/>
    </source>
</evidence>
<comment type="caution">
    <text evidence="5">The sequence shown here is derived from an EMBL/GenBank/DDBJ whole genome shotgun (WGS) entry which is preliminary data.</text>
</comment>
<protein>
    <submittedName>
        <fullName evidence="5">Uncharacterized protein</fullName>
    </submittedName>
</protein>
<dbReference type="Proteomes" id="UP000486351">
    <property type="component" value="Unassembled WGS sequence"/>
</dbReference>
<evidence type="ECO:0000256" key="1">
    <source>
        <dbReference type="SAM" id="MobiDB-lite"/>
    </source>
</evidence>
<dbReference type="Proteomes" id="UP000429523">
    <property type="component" value="Unassembled WGS sequence"/>
</dbReference>
<dbReference type="Proteomes" id="UP000441208">
    <property type="component" value="Unassembled WGS sequence"/>
</dbReference>
<dbReference type="Proteomes" id="UP000460718">
    <property type="component" value="Unassembled WGS sequence"/>
</dbReference>
<dbReference type="OrthoDB" id="78635at2759"/>
<evidence type="ECO:0000313" key="17">
    <source>
        <dbReference type="Proteomes" id="UP000460718"/>
    </source>
</evidence>
<accession>A0A6A3S659</accession>
<evidence type="ECO:0000313" key="19">
    <source>
        <dbReference type="Proteomes" id="UP000488956"/>
    </source>
</evidence>
<dbReference type="EMBL" id="QXGE01000669">
    <property type="protein sequence ID" value="KAE9306289.1"/>
    <property type="molecule type" value="Genomic_DNA"/>
</dbReference>
<dbReference type="AlphaFoldDB" id="A0A6A3S659"/>
<dbReference type="EMBL" id="QXGD01000641">
    <property type="protein sequence ID" value="KAE9230622.1"/>
    <property type="molecule type" value="Genomic_DNA"/>
</dbReference>
<evidence type="ECO:0000313" key="2">
    <source>
        <dbReference type="EMBL" id="KAE8939495.1"/>
    </source>
</evidence>
<sequence>MTSSAPARWKAPSADDEDDGGGGASPISDVFADMLNVNEDMIAAAAECQAEQDVEGLVAYQRILHRDLMEMADFIDSMFGVYSSSNSNDCRLVSTAATASTAQKKSPASEPRVVDLTTEPDETDAPSVATKKPGPAKKRPTKRAQRGALRTAIEAGEKVREIQRSKEQWIKSRHQVLEEEGASAIRSESSNGMLEVAVEKSRENAAQQGCGGVALANQLRAHQHIAAFVKASTEGTAVGLPPAPMNLLLASQLAIPTAAPLVIPAPLPPPPQMPTTGEQPIKPNTTGNNIAKIALPPAHSMLNLNVFFPFPGAPPLMFSPQAAGGLMPMAPWQMQATVPARPAMPVRPQAKAPEFKRMCESCRKRHFSVRQCRLVLQHTDPEWQQPAQPPPSSRRRKRKESDTNTDVT</sequence>
<dbReference type="EMBL" id="QXGA01000654">
    <property type="protein sequence ID" value="KAE9142980.1"/>
    <property type="molecule type" value="Genomic_DNA"/>
</dbReference>
<evidence type="ECO:0000313" key="6">
    <source>
        <dbReference type="EMBL" id="KAE9142980.1"/>
    </source>
</evidence>
<dbReference type="EMBL" id="QXFY01002169">
    <property type="protein sequence ID" value="KAE9301839.1"/>
    <property type="molecule type" value="Genomic_DNA"/>
</dbReference>
<dbReference type="Proteomes" id="UP000488956">
    <property type="component" value="Unassembled WGS sequence"/>
</dbReference>
<dbReference type="Proteomes" id="UP000437068">
    <property type="component" value="Unassembled WGS sequence"/>
</dbReference>
<evidence type="ECO:0000313" key="5">
    <source>
        <dbReference type="EMBL" id="KAE9107240.1"/>
    </source>
</evidence>
<dbReference type="EMBL" id="QXGF01000484">
    <property type="protein sequence ID" value="KAE8939495.1"/>
    <property type="molecule type" value="Genomic_DNA"/>
</dbReference>
<proteinExistence type="predicted"/>
<evidence type="ECO:0000313" key="4">
    <source>
        <dbReference type="EMBL" id="KAE9104831.1"/>
    </source>
</evidence>
<gene>
    <name evidence="10" type="ORF">PF001_g12200</name>
    <name evidence="8" type="ORF">PF002_g12939</name>
    <name evidence="7" type="ORF">PF005_g13066</name>
    <name evidence="6" type="ORF">PF006_g11959</name>
    <name evidence="5" type="ORF">PF007_g13116</name>
    <name evidence="9" type="ORF">PF008_g22641</name>
    <name evidence="2" type="ORF">PF009_g10659</name>
    <name evidence="4" type="ORF">PF010_g13245</name>
    <name evidence="3" type="ORF">PF011_g11952</name>
</gene>
<dbReference type="EMBL" id="QXGB01000710">
    <property type="protein sequence ID" value="KAE9206299.1"/>
    <property type="molecule type" value="Genomic_DNA"/>
</dbReference>
<evidence type="ECO:0000313" key="18">
    <source>
        <dbReference type="Proteomes" id="UP000486351"/>
    </source>
</evidence>
<name>A0A6A3S659_9STRA</name>
<evidence type="ECO:0000313" key="3">
    <source>
        <dbReference type="EMBL" id="KAE9005643.1"/>
    </source>
</evidence>
<feature type="region of interest" description="Disordered" evidence="1">
    <location>
        <begin position="376"/>
        <end position="408"/>
    </location>
</feature>
<feature type="compositionally biased region" description="Basic residues" evidence="1">
    <location>
        <begin position="134"/>
        <end position="145"/>
    </location>
</feature>
<evidence type="ECO:0000313" key="10">
    <source>
        <dbReference type="EMBL" id="KAE9306289.1"/>
    </source>
</evidence>
<evidence type="ECO:0000313" key="13">
    <source>
        <dbReference type="Proteomes" id="UP000437068"/>
    </source>
</evidence>
<keyword evidence="12" id="KW-1185">Reference proteome</keyword>
<evidence type="ECO:0000313" key="12">
    <source>
        <dbReference type="Proteomes" id="UP000433483"/>
    </source>
</evidence>
<feature type="region of interest" description="Disordered" evidence="1">
    <location>
        <begin position="1"/>
        <end position="27"/>
    </location>
</feature>
<evidence type="ECO:0000313" key="16">
    <source>
        <dbReference type="Proteomes" id="UP000441208"/>
    </source>
</evidence>
<evidence type="ECO:0000313" key="15">
    <source>
        <dbReference type="Proteomes" id="UP000440732"/>
    </source>
</evidence>
<evidence type="ECO:0000313" key="11">
    <source>
        <dbReference type="Proteomes" id="UP000429523"/>
    </source>
</evidence>
<feature type="region of interest" description="Disordered" evidence="1">
    <location>
        <begin position="98"/>
        <end position="146"/>
    </location>
</feature>
<dbReference type="Proteomes" id="UP000440367">
    <property type="component" value="Unassembled WGS sequence"/>
</dbReference>
<reference evidence="11 12" key="1">
    <citation type="submission" date="2018-08" db="EMBL/GenBank/DDBJ databases">
        <title>Genomic investigation of the strawberry pathogen Phytophthora fragariae indicates pathogenicity is determined by transcriptional variation in three key races.</title>
        <authorList>
            <person name="Adams T.M."/>
            <person name="Armitage A.D."/>
            <person name="Sobczyk M.K."/>
            <person name="Bates H.J."/>
            <person name="Dunwell J.M."/>
            <person name="Nellist C.F."/>
            <person name="Harrison R.J."/>
        </authorList>
    </citation>
    <scope>NUCLEOTIDE SEQUENCE [LARGE SCALE GENOMIC DNA]</scope>
    <source>
        <strain evidence="10 13">A4</strain>
        <strain evidence="8 14">BC-1</strain>
        <strain evidence="7 12">NOV-27</strain>
        <strain evidence="6 15">NOV-5</strain>
        <strain evidence="5 16">NOV-71</strain>
        <strain evidence="9 18">NOV-77</strain>
        <strain evidence="2 11">NOV-9</strain>
        <strain evidence="4 19">ONT-3</strain>
        <strain evidence="3 17">SCRP245</strain>
    </source>
</reference>
<evidence type="ECO:0000313" key="14">
    <source>
        <dbReference type="Proteomes" id="UP000440367"/>
    </source>
</evidence>
<dbReference type="EMBL" id="QXFZ01000711">
    <property type="protein sequence ID" value="KAE9107240.1"/>
    <property type="molecule type" value="Genomic_DNA"/>
</dbReference>